<accession>A0A381YMS4</accession>
<organism evidence="1">
    <name type="scientific">marine metagenome</name>
    <dbReference type="NCBI Taxonomy" id="408172"/>
    <lineage>
        <taxon>unclassified sequences</taxon>
        <taxon>metagenomes</taxon>
        <taxon>ecological metagenomes</taxon>
    </lineage>
</organism>
<dbReference type="AlphaFoldDB" id="A0A381YMS4"/>
<dbReference type="EMBL" id="UINC01018612">
    <property type="protein sequence ID" value="SVA78328.1"/>
    <property type="molecule type" value="Genomic_DNA"/>
</dbReference>
<reference evidence="1" key="1">
    <citation type="submission" date="2018-05" db="EMBL/GenBank/DDBJ databases">
        <authorList>
            <person name="Lanie J.A."/>
            <person name="Ng W.-L."/>
            <person name="Kazmierczak K.M."/>
            <person name="Andrzejewski T.M."/>
            <person name="Davidsen T.M."/>
            <person name="Wayne K.J."/>
            <person name="Tettelin H."/>
            <person name="Glass J.I."/>
            <person name="Rusch D."/>
            <person name="Podicherti R."/>
            <person name="Tsui H.-C.T."/>
            <person name="Winkler M.E."/>
        </authorList>
    </citation>
    <scope>NUCLEOTIDE SEQUENCE</scope>
</reference>
<name>A0A381YMS4_9ZZZZ</name>
<protein>
    <submittedName>
        <fullName evidence="1">Uncharacterized protein</fullName>
    </submittedName>
</protein>
<sequence>MKEVNVVTGSSTCTTVVYKLTAFNRILLQ</sequence>
<gene>
    <name evidence="1" type="ORF">METZ01_LOCUS131182</name>
</gene>
<evidence type="ECO:0000313" key="1">
    <source>
        <dbReference type="EMBL" id="SVA78328.1"/>
    </source>
</evidence>
<proteinExistence type="predicted"/>